<dbReference type="PIRSF" id="PIRSF005739">
    <property type="entry name" value="O-mtase"/>
    <property type="match status" value="1"/>
</dbReference>
<feature type="domain" description="O-methyltransferase C-terminal" evidence="5">
    <location>
        <begin position="135"/>
        <end position="341"/>
    </location>
</feature>
<organism evidence="7 8">
    <name type="scientific">Hordeum vulgare subsp. vulgare</name>
    <name type="common">Domesticated barley</name>
    <dbReference type="NCBI Taxonomy" id="112509"/>
    <lineage>
        <taxon>Eukaryota</taxon>
        <taxon>Viridiplantae</taxon>
        <taxon>Streptophyta</taxon>
        <taxon>Embryophyta</taxon>
        <taxon>Tracheophyta</taxon>
        <taxon>Spermatophyta</taxon>
        <taxon>Magnoliopsida</taxon>
        <taxon>Liliopsida</taxon>
        <taxon>Poales</taxon>
        <taxon>Poaceae</taxon>
        <taxon>BOP clade</taxon>
        <taxon>Pooideae</taxon>
        <taxon>Triticodae</taxon>
        <taxon>Triticeae</taxon>
        <taxon>Hordeinae</taxon>
        <taxon>Hordeum</taxon>
    </lineage>
</organism>
<dbReference type="Pfam" id="PF00891">
    <property type="entry name" value="Methyltransf_2"/>
    <property type="match status" value="1"/>
</dbReference>
<name>A0A8I6WST8_HORVV</name>
<dbReference type="Gramene" id="HORVU.MOREX.r2.1HG0062860.1">
    <property type="protein sequence ID" value="HORVU.MOREX.r2.1HG0062860.1"/>
    <property type="gene ID" value="HORVU.MOREX.r2.1HG0062860"/>
</dbReference>
<dbReference type="RefSeq" id="XP_044962722.1">
    <property type="nucleotide sequence ID" value="XM_045106787.1"/>
</dbReference>
<evidence type="ECO:0000259" key="6">
    <source>
        <dbReference type="Pfam" id="PF08100"/>
    </source>
</evidence>
<evidence type="ECO:0000259" key="5">
    <source>
        <dbReference type="Pfam" id="PF00891"/>
    </source>
</evidence>
<dbReference type="PANTHER" id="PTHR11746">
    <property type="entry name" value="O-METHYLTRANSFERASE"/>
    <property type="match status" value="1"/>
</dbReference>
<dbReference type="FunFam" id="1.10.10.10:FF:000213">
    <property type="entry name" value="Coniferyl alcohol 9-O-methyltransferase"/>
    <property type="match status" value="1"/>
</dbReference>
<reference evidence="7" key="2">
    <citation type="submission" date="2020-10" db="EMBL/GenBank/DDBJ databases">
        <authorList>
            <person name="Scholz U."/>
            <person name="Mascher M."/>
            <person name="Fiebig A."/>
        </authorList>
    </citation>
    <scope>NUCLEOTIDE SEQUENCE [LARGE SCALE GENOMIC DNA]</scope>
    <source>
        <strain evidence="7">cv. Morex</strain>
    </source>
</reference>
<feature type="active site" description="Proton acceptor" evidence="4">
    <location>
        <position position="264"/>
    </location>
</feature>
<dbReference type="FunFam" id="3.40.50.150:FF:000057">
    <property type="entry name" value="O-methyltransferase ZRP4"/>
    <property type="match status" value="1"/>
</dbReference>
<dbReference type="GO" id="GO:0008757">
    <property type="term" value="F:S-adenosylmethionine-dependent methyltransferase activity"/>
    <property type="evidence" value="ECO:0000318"/>
    <property type="project" value="GO_Central"/>
</dbReference>
<dbReference type="InterPro" id="IPR001077">
    <property type="entry name" value="COMT_C"/>
</dbReference>
<dbReference type="SUPFAM" id="SSF46785">
    <property type="entry name" value="Winged helix' DNA-binding domain"/>
    <property type="match status" value="1"/>
</dbReference>
<dbReference type="GO" id="GO:0046983">
    <property type="term" value="F:protein dimerization activity"/>
    <property type="evidence" value="ECO:0007669"/>
    <property type="project" value="InterPro"/>
</dbReference>
<evidence type="ECO:0000256" key="4">
    <source>
        <dbReference type="PIRSR" id="PIRSR005739-1"/>
    </source>
</evidence>
<reference evidence="7" key="3">
    <citation type="submission" date="2022-01" db="UniProtKB">
        <authorList>
            <consortium name="EnsemblPlants"/>
        </authorList>
    </citation>
    <scope>IDENTIFICATION</scope>
    <source>
        <strain evidence="7">subsp. vulgare</strain>
    </source>
</reference>
<dbReference type="CDD" id="cd02440">
    <property type="entry name" value="AdoMet_MTases"/>
    <property type="match status" value="1"/>
</dbReference>
<dbReference type="InterPro" id="IPR036388">
    <property type="entry name" value="WH-like_DNA-bd_sf"/>
</dbReference>
<dbReference type="SUPFAM" id="SSF53335">
    <property type="entry name" value="S-adenosyl-L-methionine-dependent methyltransferases"/>
    <property type="match status" value="1"/>
</dbReference>
<evidence type="ECO:0000313" key="8">
    <source>
        <dbReference type="Proteomes" id="UP000011116"/>
    </source>
</evidence>
<dbReference type="OrthoDB" id="757282at2759"/>
<feature type="domain" description="O-methyltransferase dimerisation" evidence="6">
    <location>
        <begin position="21"/>
        <end position="109"/>
    </location>
</feature>
<reference evidence="8" key="1">
    <citation type="journal article" date="2012" name="Nature">
        <title>A physical, genetic and functional sequence assembly of the barley genome.</title>
        <authorList>
            <consortium name="The International Barley Genome Sequencing Consortium"/>
            <person name="Mayer K.F."/>
            <person name="Waugh R."/>
            <person name="Brown J.W."/>
            <person name="Schulman A."/>
            <person name="Langridge P."/>
            <person name="Platzer M."/>
            <person name="Fincher G.B."/>
            <person name="Muehlbauer G.J."/>
            <person name="Sato K."/>
            <person name="Close T.J."/>
            <person name="Wise R.P."/>
            <person name="Stein N."/>
        </authorList>
    </citation>
    <scope>NUCLEOTIDE SEQUENCE [LARGE SCALE GENOMIC DNA]</scope>
    <source>
        <strain evidence="8">cv. Morex</strain>
    </source>
</reference>
<keyword evidence="1" id="KW-0489">Methyltransferase</keyword>
<dbReference type="Gene3D" id="1.10.10.10">
    <property type="entry name" value="Winged helix-like DNA-binding domain superfamily/Winged helix DNA-binding domain"/>
    <property type="match status" value="1"/>
</dbReference>
<dbReference type="GeneID" id="123416265"/>
<dbReference type="InterPro" id="IPR036390">
    <property type="entry name" value="WH_DNA-bd_sf"/>
</dbReference>
<dbReference type="KEGG" id="hvg:123416265"/>
<keyword evidence="3" id="KW-0949">S-adenosyl-L-methionine</keyword>
<keyword evidence="8" id="KW-1185">Reference proteome</keyword>
<dbReference type="PROSITE" id="PS51683">
    <property type="entry name" value="SAM_OMT_II"/>
    <property type="match status" value="1"/>
</dbReference>
<dbReference type="InterPro" id="IPR029063">
    <property type="entry name" value="SAM-dependent_MTases_sf"/>
</dbReference>
<evidence type="ECO:0000256" key="2">
    <source>
        <dbReference type="ARBA" id="ARBA00022679"/>
    </source>
</evidence>
<evidence type="ECO:0008006" key="9">
    <source>
        <dbReference type="Google" id="ProtNLM"/>
    </source>
</evidence>
<evidence type="ECO:0000313" key="7">
    <source>
        <dbReference type="EnsemblPlants" id="HORVU.MOREX.r3.1HG0077440.1"/>
    </source>
</evidence>
<dbReference type="Proteomes" id="UP000011116">
    <property type="component" value="Chromosome 1H"/>
</dbReference>
<sequence>MAPTQDKHSSQELLQAQVDLWHHTLGFVKSMALKCAMELQIPNTIQQHGGSMTSSELATKIGLHPSKLPCLRRLMRVLIVSGIFVVHEVASPDKDVIYGLTRTANLLISDEVKSNIFHMLSLMLDTTTIAPFLSMHSWFLDRHSMSLFKKAHGLDVWEMADQDSSYNQQFNKAMVSDSNFLMDIILRECGHVFHGINSLVDIAGGHGGAAREIAKVFLQMKCIVLDLPHVVVEAPSDAHVSFISGDMFKNIPPADVVFMKWVFHGWGNEDCVKLLKNCKAAIPPREAGGKVIIVDMVVGSGPNEIVTRETQVLYDLLIMSFEGIERGELEWKKIFMEAGFSEYKIISVLGVRSVIELYP</sequence>
<dbReference type="SMR" id="A0A8I6WST8"/>
<dbReference type="Gene3D" id="3.40.50.150">
    <property type="entry name" value="Vaccinia Virus protein VP39"/>
    <property type="match status" value="1"/>
</dbReference>
<keyword evidence="2" id="KW-0808">Transferase</keyword>
<gene>
    <name evidence="7" type="primary">LOC123416265</name>
</gene>
<dbReference type="InterPro" id="IPR012967">
    <property type="entry name" value="COMT_dimerisation"/>
</dbReference>
<protein>
    <recommendedName>
        <fullName evidence="9">O-methyltransferase ZRP4</fullName>
    </recommendedName>
</protein>
<dbReference type="Pfam" id="PF08100">
    <property type="entry name" value="Dimerisation"/>
    <property type="match status" value="1"/>
</dbReference>
<dbReference type="Gramene" id="HORVU.MOREX.r3.1HG0077440.1">
    <property type="protein sequence ID" value="HORVU.MOREX.r3.1HG0077440.1"/>
    <property type="gene ID" value="HORVU.MOREX.r3.1HG0077440"/>
</dbReference>
<dbReference type="GO" id="GO:0008171">
    <property type="term" value="F:O-methyltransferase activity"/>
    <property type="evidence" value="ECO:0000318"/>
    <property type="project" value="GO_Central"/>
</dbReference>
<proteinExistence type="predicted"/>
<dbReference type="EnsemblPlants" id="HORVU.MOREX.r3.1HG0077440.1">
    <property type="protein sequence ID" value="HORVU.MOREX.r3.1HG0077440.1"/>
    <property type="gene ID" value="HORVU.MOREX.r3.1HG0077440"/>
</dbReference>
<dbReference type="AlphaFoldDB" id="A0A8I6WST8"/>
<evidence type="ECO:0000256" key="1">
    <source>
        <dbReference type="ARBA" id="ARBA00022603"/>
    </source>
</evidence>
<dbReference type="InterPro" id="IPR016461">
    <property type="entry name" value="COMT-like"/>
</dbReference>
<evidence type="ECO:0000256" key="3">
    <source>
        <dbReference type="ARBA" id="ARBA00022691"/>
    </source>
</evidence>
<accession>A0A8I6WST8</accession>
<dbReference type="GO" id="GO:0032259">
    <property type="term" value="P:methylation"/>
    <property type="evidence" value="ECO:0000318"/>
    <property type="project" value="GO_Central"/>
</dbReference>